<accession>A0A5S4ZVL8</accession>
<evidence type="ECO:0000256" key="3">
    <source>
        <dbReference type="PIRSR" id="PIRSR005902-1"/>
    </source>
</evidence>
<name>A0A5S4ZVL8_9FIRM</name>
<evidence type="ECO:0000256" key="1">
    <source>
        <dbReference type="ARBA" id="ARBA00022723"/>
    </source>
</evidence>
<feature type="binding site" evidence="3">
    <location>
        <position position="25"/>
    </location>
    <ligand>
        <name>a divalent metal cation</name>
        <dbReference type="ChEBI" id="CHEBI:60240"/>
        <label>1</label>
    </ligand>
</feature>
<dbReference type="Gene3D" id="3.20.20.140">
    <property type="entry name" value="Metal-dependent hydrolases"/>
    <property type="match status" value="1"/>
</dbReference>
<dbReference type="SUPFAM" id="SSF51556">
    <property type="entry name" value="Metallo-dependent hydrolases"/>
    <property type="match status" value="1"/>
</dbReference>
<sequence length="274" mass="30435">MDTGTGQINRVTAGTPVTGELFDTHTHLYDEQFDADLDQVFSRMAGARVTRVLCVGFDVNSSEQALAMAQSRPGVVAAVGVHPHDAADVAPDYLDRLAGLARHPRVVALGEMGLDYYRDLSPRPVQRQIFREQLALVRELVMPVIIHVRDAFGDMMDILRADGISPAGGVMHCFSGSWEWARQAMEMGFYISLAGPVTFKKAPKLKEIAVKVPQDRLLIETDCPYLAPEPYRGRRNEPAYVKYIAEHIARLRDMPPGELARVTTANAKKLFNME</sequence>
<dbReference type="InterPro" id="IPR032466">
    <property type="entry name" value="Metal_Hydrolase"/>
</dbReference>
<dbReference type="GO" id="GO:0005829">
    <property type="term" value="C:cytosol"/>
    <property type="evidence" value="ECO:0007669"/>
    <property type="project" value="TreeGrafter"/>
</dbReference>
<evidence type="ECO:0000313" key="4">
    <source>
        <dbReference type="EMBL" id="TYO97003.1"/>
    </source>
</evidence>
<gene>
    <name evidence="4" type="ORF">LX24_00813</name>
</gene>
<dbReference type="RefSeq" id="WP_166510857.1">
    <property type="nucleotide sequence ID" value="NZ_VNHM01000003.1"/>
</dbReference>
<dbReference type="PANTHER" id="PTHR46124">
    <property type="entry name" value="D-AMINOACYL-TRNA DEACYLASE"/>
    <property type="match status" value="1"/>
</dbReference>
<dbReference type="GO" id="GO:0016788">
    <property type="term" value="F:hydrolase activity, acting on ester bonds"/>
    <property type="evidence" value="ECO:0007669"/>
    <property type="project" value="InterPro"/>
</dbReference>
<dbReference type="AlphaFoldDB" id="A0A5S4ZVL8"/>
<dbReference type="InterPro" id="IPR001130">
    <property type="entry name" value="TatD-like"/>
</dbReference>
<dbReference type="EMBL" id="VNHM01000003">
    <property type="protein sequence ID" value="TYO97003.1"/>
    <property type="molecule type" value="Genomic_DNA"/>
</dbReference>
<keyword evidence="2" id="KW-0378">Hydrolase</keyword>
<dbReference type="InterPro" id="IPR015991">
    <property type="entry name" value="TatD/YcfH-like"/>
</dbReference>
<protein>
    <submittedName>
        <fullName evidence="4">TatD DNase family protein</fullName>
    </submittedName>
</protein>
<dbReference type="CDD" id="cd01310">
    <property type="entry name" value="TatD_DNAse"/>
    <property type="match status" value="1"/>
</dbReference>
<feature type="binding site" evidence="3">
    <location>
        <position position="147"/>
    </location>
    <ligand>
        <name>a divalent metal cation</name>
        <dbReference type="ChEBI" id="CHEBI:60240"/>
        <label>2</label>
    </ligand>
</feature>
<dbReference type="PIRSF" id="PIRSF005902">
    <property type="entry name" value="DNase_TatD"/>
    <property type="match status" value="1"/>
</dbReference>
<evidence type="ECO:0000313" key="5">
    <source>
        <dbReference type="Proteomes" id="UP000323166"/>
    </source>
</evidence>
<dbReference type="PANTHER" id="PTHR46124:SF2">
    <property type="entry name" value="D-AMINOACYL-TRNA DEACYLASE"/>
    <property type="match status" value="1"/>
</dbReference>
<dbReference type="Pfam" id="PF01026">
    <property type="entry name" value="TatD_DNase"/>
    <property type="match status" value="1"/>
</dbReference>
<dbReference type="GO" id="GO:0046872">
    <property type="term" value="F:metal ion binding"/>
    <property type="evidence" value="ECO:0007669"/>
    <property type="project" value="UniProtKB-KW"/>
</dbReference>
<feature type="binding site" evidence="3">
    <location>
        <position position="172"/>
    </location>
    <ligand>
        <name>a divalent metal cation</name>
        <dbReference type="ChEBI" id="CHEBI:60240"/>
        <label>2</label>
    </ligand>
</feature>
<proteinExistence type="predicted"/>
<dbReference type="Proteomes" id="UP000323166">
    <property type="component" value="Unassembled WGS sequence"/>
</dbReference>
<keyword evidence="1 3" id="KW-0479">Metal-binding</keyword>
<comment type="caution">
    <text evidence="4">The sequence shown here is derived from an EMBL/GenBank/DDBJ whole genome shotgun (WGS) entry which is preliminary data.</text>
</comment>
<feature type="binding site" evidence="3">
    <location>
        <position position="27"/>
    </location>
    <ligand>
        <name>a divalent metal cation</name>
        <dbReference type="ChEBI" id="CHEBI:60240"/>
        <label>1</label>
    </ligand>
</feature>
<organism evidence="4 5">
    <name type="scientific">Desulfallas thermosapovorans DSM 6562</name>
    <dbReference type="NCBI Taxonomy" id="1121431"/>
    <lineage>
        <taxon>Bacteria</taxon>
        <taxon>Bacillati</taxon>
        <taxon>Bacillota</taxon>
        <taxon>Clostridia</taxon>
        <taxon>Eubacteriales</taxon>
        <taxon>Desulfallaceae</taxon>
        <taxon>Desulfallas</taxon>
    </lineage>
</organism>
<reference evidence="4 5" key="1">
    <citation type="submission" date="2019-07" db="EMBL/GenBank/DDBJ databases">
        <title>Genomic Encyclopedia of Type Strains, Phase I: the one thousand microbial genomes (KMG-I) project.</title>
        <authorList>
            <person name="Kyrpides N."/>
        </authorList>
    </citation>
    <scope>NUCLEOTIDE SEQUENCE [LARGE SCALE GENOMIC DNA]</scope>
    <source>
        <strain evidence="4 5">DSM 6562</strain>
    </source>
</reference>
<dbReference type="GO" id="GO:0004536">
    <property type="term" value="F:DNA nuclease activity"/>
    <property type="evidence" value="ECO:0007669"/>
    <property type="project" value="InterPro"/>
</dbReference>
<feature type="binding site" evidence="3">
    <location>
        <position position="222"/>
    </location>
    <ligand>
        <name>a divalent metal cation</name>
        <dbReference type="ChEBI" id="CHEBI:60240"/>
        <label>1</label>
    </ligand>
</feature>
<feature type="binding site" evidence="3">
    <location>
        <position position="111"/>
    </location>
    <ligand>
        <name>a divalent metal cation</name>
        <dbReference type="ChEBI" id="CHEBI:60240"/>
        <label>1</label>
    </ligand>
</feature>
<evidence type="ECO:0000256" key="2">
    <source>
        <dbReference type="ARBA" id="ARBA00022801"/>
    </source>
</evidence>
<dbReference type="NCBIfam" id="TIGR00010">
    <property type="entry name" value="YchF/TatD family DNA exonuclease"/>
    <property type="match status" value="1"/>
</dbReference>
<dbReference type="FunFam" id="3.20.20.140:FF:000005">
    <property type="entry name" value="TatD family hydrolase"/>
    <property type="match status" value="1"/>
</dbReference>
<keyword evidence="5" id="KW-1185">Reference proteome</keyword>